<evidence type="ECO:0000313" key="8">
    <source>
        <dbReference type="EMBL" id="CAF1488588.1"/>
    </source>
</evidence>
<evidence type="ECO:0000313" key="9">
    <source>
        <dbReference type="EMBL" id="CAF4050126.1"/>
    </source>
</evidence>
<gene>
    <name evidence="8" type="ORF">JYZ213_LOCUS42790</name>
    <name evidence="9" type="ORF">OXD698_LOCUS32466</name>
</gene>
<comment type="caution">
    <text evidence="9">The sequence shown here is derived from an EMBL/GenBank/DDBJ whole genome shotgun (WGS) entry which is preliminary data.</text>
</comment>
<feature type="domain" description="NAD(P)-binding" evidence="7">
    <location>
        <begin position="20"/>
        <end position="44"/>
    </location>
</feature>
<dbReference type="InterPro" id="IPR036291">
    <property type="entry name" value="NAD(P)-bd_dom_sf"/>
</dbReference>
<sequence>MTDVISDSDSIQNNSYRVALITGITGQDGSYLADFLLNKGYEVVLKLHYGDLNDISSLINIIKMVKPIEIYNLAGMSDVKLSFDLSEYTANIDALGPLRILEAIRICQLDRDVRLYQASTAELYGRAQEIPQSEITPFHPCSPYAAAKLYAYWITINYREAYDMFAVNGILFNHESPRRGNEFVTRKITRAVAKVHLNRQEILELGALDAKHDWGHARDFVEAMWLMLQHDTPEDFVIATGEMHSIREFVEVAFQEINREIIWEGEGVNEVGKEKDTNIIRVIVNPKHFRPSDVDLLVGNAKKAEEKLKWKPKSTFKGETAESSPLDSSGFNWIQVDSWIHMDSHGFTWIQMDSNGFRWIQMDSDGFKWIQVESHEIS</sequence>
<name>A0A819RM71_9BILA</name>
<evidence type="ECO:0000256" key="3">
    <source>
        <dbReference type="ARBA" id="ARBA00009263"/>
    </source>
</evidence>
<evidence type="ECO:0000256" key="6">
    <source>
        <dbReference type="ARBA" id="ARBA00031085"/>
    </source>
</evidence>
<dbReference type="InterPro" id="IPR016040">
    <property type="entry name" value="NAD(P)-bd_dom"/>
</dbReference>
<dbReference type="PANTHER" id="PTHR43715">
    <property type="entry name" value="GDP-MANNOSE 4,6-DEHYDRATASE"/>
    <property type="match status" value="1"/>
</dbReference>
<dbReference type="AlphaFoldDB" id="A0A819RM71"/>
<dbReference type="SUPFAM" id="SSF51735">
    <property type="entry name" value="NAD(P)-binding Rossmann-fold domains"/>
    <property type="match status" value="1"/>
</dbReference>
<dbReference type="EMBL" id="CAJOAZ010004232">
    <property type="protein sequence ID" value="CAF4050126.1"/>
    <property type="molecule type" value="Genomic_DNA"/>
</dbReference>
<accession>A0A819RM71</accession>
<dbReference type="EC" id="4.2.1.47" evidence="4"/>
<evidence type="ECO:0000256" key="2">
    <source>
        <dbReference type="ARBA" id="ARBA00004912"/>
    </source>
</evidence>
<evidence type="ECO:0000313" key="10">
    <source>
        <dbReference type="Proteomes" id="UP000663844"/>
    </source>
</evidence>
<proteinExistence type="inferred from homology"/>
<dbReference type="InterPro" id="IPR006368">
    <property type="entry name" value="GDP_Man_deHydtase"/>
</dbReference>
<protein>
    <recommendedName>
        <fullName evidence="4">GDP-mannose 4,6-dehydratase</fullName>
        <ecNumber evidence="4">4.2.1.47</ecNumber>
    </recommendedName>
    <alternativeName>
        <fullName evidence="6">GDP-D-mannose dehydratase</fullName>
    </alternativeName>
</protein>
<dbReference type="CDD" id="cd05260">
    <property type="entry name" value="GDP_MD_SDR_e"/>
    <property type="match status" value="1"/>
</dbReference>
<dbReference type="Proteomes" id="UP000663844">
    <property type="component" value="Unassembled WGS sequence"/>
</dbReference>
<dbReference type="Gene3D" id="3.90.25.10">
    <property type="entry name" value="UDP-galactose 4-epimerase, domain 1"/>
    <property type="match status" value="1"/>
</dbReference>
<evidence type="ECO:0000256" key="4">
    <source>
        <dbReference type="ARBA" id="ARBA00011989"/>
    </source>
</evidence>
<evidence type="ECO:0000256" key="1">
    <source>
        <dbReference type="ARBA" id="ARBA00001937"/>
    </source>
</evidence>
<comment type="similarity">
    <text evidence="3">Belongs to the NAD(P)-dependent epimerase/dehydratase family. GDP-mannose 4,6-dehydratase subfamily.</text>
</comment>
<dbReference type="NCBIfam" id="TIGR01472">
    <property type="entry name" value="gmd"/>
    <property type="match status" value="1"/>
</dbReference>
<dbReference type="GO" id="GO:0008446">
    <property type="term" value="F:GDP-mannose 4,6-dehydratase activity"/>
    <property type="evidence" value="ECO:0007669"/>
    <property type="project" value="UniProtKB-EC"/>
</dbReference>
<dbReference type="HAMAP" id="MF_00955">
    <property type="entry name" value="GDP_Man_dehydratase"/>
    <property type="match status" value="1"/>
</dbReference>
<dbReference type="GO" id="GO:0042351">
    <property type="term" value="P:'de novo' GDP-L-fucose biosynthetic process"/>
    <property type="evidence" value="ECO:0007669"/>
    <property type="project" value="UniProtKB-UniPathway"/>
</dbReference>
<dbReference type="Gene3D" id="3.40.50.720">
    <property type="entry name" value="NAD(P)-binding Rossmann-like Domain"/>
    <property type="match status" value="1"/>
</dbReference>
<evidence type="ECO:0000256" key="5">
    <source>
        <dbReference type="ARBA" id="ARBA00023239"/>
    </source>
</evidence>
<organism evidence="9 10">
    <name type="scientific">Adineta steineri</name>
    <dbReference type="NCBI Taxonomy" id="433720"/>
    <lineage>
        <taxon>Eukaryota</taxon>
        <taxon>Metazoa</taxon>
        <taxon>Spiralia</taxon>
        <taxon>Gnathifera</taxon>
        <taxon>Rotifera</taxon>
        <taxon>Eurotatoria</taxon>
        <taxon>Bdelloidea</taxon>
        <taxon>Adinetida</taxon>
        <taxon>Adinetidae</taxon>
        <taxon>Adineta</taxon>
    </lineage>
</organism>
<comment type="pathway">
    <text evidence="2">Nucleotide-sugar biosynthesis; GDP-L-fucose biosynthesis via de novo pathway; GDP-L-fucose from GDP-alpha-D-mannose: step 1/2.</text>
</comment>
<dbReference type="PANTHER" id="PTHR43715:SF1">
    <property type="entry name" value="GDP-MANNOSE 4,6 DEHYDRATASE"/>
    <property type="match status" value="1"/>
</dbReference>
<dbReference type="Proteomes" id="UP000663845">
    <property type="component" value="Unassembled WGS sequence"/>
</dbReference>
<dbReference type="FunFam" id="3.40.50.720:FF:000924">
    <property type="entry name" value="GDP-mannose 4,6 dehydratase"/>
    <property type="match status" value="1"/>
</dbReference>
<keyword evidence="5" id="KW-0456">Lyase</keyword>
<dbReference type="UniPathway" id="UPA00128">
    <property type="reaction ID" value="UER00190"/>
</dbReference>
<comment type="cofactor">
    <cofactor evidence="1">
        <name>NADP(+)</name>
        <dbReference type="ChEBI" id="CHEBI:58349"/>
    </cofactor>
</comment>
<dbReference type="EMBL" id="CAJNOG010002082">
    <property type="protein sequence ID" value="CAF1488588.1"/>
    <property type="molecule type" value="Genomic_DNA"/>
</dbReference>
<feature type="domain" description="NAD(P)-binding" evidence="7">
    <location>
        <begin position="45"/>
        <end position="317"/>
    </location>
</feature>
<reference evidence="9" key="1">
    <citation type="submission" date="2021-02" db="EMBL/GenBank/DDBJ databases">
        <authorList>
            <person name="Nowell W R."/>
        </authorList>
    </citation>
    <scope>NUCLEOTIDE SEQUENCE</scope>
</reference>
<evidence type="ECO:0000259" key="7">
    <source>
        <dbReference type="Pfam" id="PF16363"/>
    </source>
</evidence>
<dbReference type="Pfam" id="PF16363">
    <property type="entry name" value="GDP_Man_Dehyd"/>
    <property type="match status" value="2"/>
</dbReference>